<evidence type="ECO:0000313" key="6">
    <source>
        <dbReference type="Proteomes" id="UP000290407"/>
    </source>
</evidence>
<proteinExistence type="inferred from homology"/>
<dbReference type="InterPro" id="IPR011611">
    <property type="entry name" value="PfkB_dom"/>
</dbReference>
<feature type="domain" description="Carbohydrate kinase PfkB" evidence="4">
    <location>
        <begin position="1"/>
        <end position="306"/>
    </location>
</feature>
<dbReference type="SUPFAM" id="SSF53613">
    <property type="entry name" value="Ribokinase-like"/>
    <property type="match status" value="1"/>
</dbReference>
<accession>A0A4Q2UIV8</accession>
<dbReference type="RefSeq" id="WP_129601647.1">
    <property type="nucleotide sequence ID" value="NZ_SBLB01000003.1"/>
</dbReference>
<comment type="similarity">
    <text evidence="1">Belongs to the carbohydrate kinase PfkB family.</text>
</comment>
<dbReference type="Pfam" id="PF00294">
    <property type="entry name" value="PfkB"/>
    <property type="match status" value="1"/>
</dbReference>
<name>A0A4Q2UIV8_9BACT</name>
<dbReference type="Gene3D" id="3.40.1190.20">
    <property type="match status" value="1"/>
</dbReference>
<dbReference type="AlphaFoldDB" id="A0A4Q2UIV8"/>
<keyword evidence="6" id="KW-1185">Reference proteome</keyword>
<evidence type="ECO:0000259" key="4">
    <source>
        <dbReference type="Pfam" id="PF00294"/>
    </source>
</evidence>
<evidence type="ECO:0000256" key="3">
    <source>
        <dbReference type="ARBA" id="ARBA00022777"/>
    </source>
</evidence>
<evidence type="ECO:0000256" key="2">
    <source>
        <dbReference type="ARBA" id="ARBA00022679"/>
    </source>
</evidence>
<reference evidence="5 6" key="1">
    <citation type="submission" date="2019-01" db="EMBL/GenBank/DDBJ databases">
        <title>Spirosoma flava sp. nov., a propanil-degrading bacterium isolated from herbicide-contaminated soil.</title>
        <authorList>
            <person name="Zhang L."/>
            <person name="Jiang J.-D."/>
        </authorList>
    </citation>
    <scope>NUCLEOTIDE SEQUENCE [LARGE SCALE GENOMIC DNA]</scope>
    <source>
        <strain evidence="5 6">TY50</strain>
    </source>
</reference>
<dbReference type="Proteomes" id="UP000290407">
    <property type="component" value="Unassembled WGS sequence"/>
</dbReference>
<evidence type="ECO:0000256" key="1">
    <source>
        <dbReference type="ARBA" id="ARBA00010688"/>
    </source>
</evidence>
<dbReference type="GO" id="GO:0016301">
    <property type="term" value="F:kinase activity"/>
    <property type="evidence" value="ECO:0007669"/>
    <property type="project" value="UniProtKB-KW"/>
</dbReference>
<dbReference type="InterPro" id="IPR052700">
    <property type="entry name" value="Carb_kinase_PfkB-like"/>
</dbReference>
<keyword evidence="3 5" id="KW-0418">Kinase</keyword>
<sequence>MRKVVTFGETMMRLTTCHHRRFGQSTTYESAFAGGESNVASALAKWAVPVVHVTRLPKSDLGDAVVDGFKSLGIDTRFIQRGGRRLGLFFVEKGVSIRAGKVIYDRADSAFATLSPADFDWPAILEGSSWLHFTGISPAISENAARACLEAAQTANRMRLTVSMDVAYRSNLWQWGKRPAEVVPELVKHCTVIVCSPHDTAELFGIYPRPDEDPFRSVCRQLMGQFPALTTIITTERGQQSASHNTLRGKCWQGGRLLVTDTTDIPNIVDRIGGGDAFMAGFIYASLAAKDTLSALRFGVAASALKHTIDGDLPLASVEEIETIMNGDTSGRLTR</sequence>
<dbReference type="PANTHER" id="PTHR43320:SF2">
    <property type="entry name" value="2-DEHYDRO-3-DEOXYGLUCONOKINASE_2-DEHYDRO-3-DEOXYGALACTONOKINASE"/>
    <property type="match status" value="1"/>
</dbReference>
<dbReference type="EMBL" id="SBLB01000003">
    <property type="protein sequence ID" value="RYC69383.1"/>
    <property type="molecule type" value="Genomic_DNA"/>
</dbReference>
<keyword evidence="2" id="KW-0808">Transferase</keyword>
<dbReference type="PANTHER" id="PTHR43320">
    <property type="entry name" value="SUGAR KINASE"/>
    <property type="match status" value="1"/>
</dbReference>
<organism evidence="5 6">
    <name type="scientific">Spirosoma sordidisoli</name>
    <dbReference type="NCBI Taxonomy" id="2502893"/>
    <lineage>
        <taxon>Bacteria</taxon>
        <taxon>Pseudomonadati</taxon>
        <taxon>Bacteroidota</taxon>
        <taxon>Cytophagia</taxon>
        <taxon>Cytophagales</taxon>
        <taxon>Cytophagaceae</taxon>
        <taxon>Spirosoma</taxon>
    </lineage>
</organism>
<evidence type="ECO:0000313" key="5">
    <source>
        <dbReference type="EMBL" id="RYC69383.1"/>
    </source>
</evidence>
<comment type="caution">
    <text evidence="5">The sequence shown here is derived from an EMBL/GenBank/DDBJ whole genome shotgun (WGS) entry which is preliminary data.</text>
</comment>
<dbReference type="InterPro" id="IPR029056">
    <property type="entry name" value="Ribokinase-like"/>
</dbReference>
<protein>
    <submittedName>
        <fullName evidence="5">Sugar kinase</fullName>
    </submittedName>
</protein>
<dbReference type="CDD" id="cd01166">
    <property type="entry name" value="KdgK"/>
    <property type="match status" value="1"/>
</dbReference>
<gene>
    <name evidence="5" type="ORF">EQG79_12285</name>
</gene>